<dbReference type="EMBL" id="JACEOG010000001">
    <property type="protein sequence ID" value="MBA4609345.1"/>
    <property type="molecule type" value="Genomic_DNA"/>
</dbReference>
<comment type="caution">
    <text evidence="1">The sequence shown here is derived from an EMBL/GenBank/DDBJ whole genome shotgun (WGS) entry which is preliminary data.</text>
</comment>
<gene>
    <name evidence="1" type="ORF">H1W00_12720</name>
</gene>
<dbReference type="Gene3D" id="3.10.180.10">
    <property type="entry name" value="2,3-Dihydroxybiphenyl 1,2-Dioxygenase, domain 1"/>
    <property type="match status" value="1"/>
</dbReference>
<accession>A0A838XFN2</accession>
<protein>
    <submittedName>
        <fullName evidence="1">VOC family protein</fullName>
    </submittedName>
</protein>
<organism evidence="1 2">
    <name type="scientific">Aeromicrobium phoceense</name>
    <dbReference type="NCBI Taxonomy" id="2754045"/>
    <lineage>
        <taxon>Bacteria</taxon>
        <taxon>Bacillati</taxon>
        <taxon>Actinomycetota</taxon>
        <taxon>Actinomycetes</taxon>
        <taxon>Propionibacteriales</taxon>
        <taxon>Nocardioidaceae</taxon>
        <taxon>Aeromicrobium</taxon>
    </lineage>
</organism>
<evidence type="ECO:0000313" key="1">
    <source>
        <dbReference type="EMBL" id="MBA4609345.1"/>
    </source>
</evidence>
<dbReference type="Proteomes" id="UP000550354">
    <property type="component" value="Unassembled WGS sequence"/>
</dbReference>
<proteinExistence type="predicted"/>
<dbReference type="RefSeq" id="WP_181756030.1">
    <property type="nucleotide sequence ID" value="NZ_JACEOG010000001.1"/>
</dbReference>
<dbReference type="SUPFAM" id="SSF54593">
    <property type="entry name" value="Glyoxalase/Bleomycin resistance protein/Dihydroxybiphenyl dioxygenase"/>
    <property type="match status" value="1"/>
</dbReference>
<dbReference type="AlphaFoldDB" id="A0A838XFN2"/>
<sequence>MTETIPILPSADFDVTTSFWERFGFIPRGRWDEYLVLRHERLAIELHFWLDASVDRWTNDVACYLRFPDPEAARACHAEWSHVEVPEPAVLSSPRDEPWGATEFHVIDLHGNLVRAGGFPPVS</sequence>
<dbReference type="InterPro" id="IPR029068">
    <property type="entry name" value="Glyas_Bleomycin-R_OHBP_Dase"/>
</dbReference>
<reference evidence="1 2" key="1">
    <citation type="submission" date="2020-07" db="EMBL/GenBank/DDBJ databases">
        <title>Draft genome and description of Aeromicrobium phoceense strain Marseille-Q0843 isolated from healthy skin swab.</title>
        <authorList>
            <person name="Boxberger M."/>
            <person name="La Scola B."/>
        </authorList>
    </citation>
    <scope>NUCLEOTIDE SEQUENCE [LARGE SCALE GENOMIC DNA]</scope>
    <source>
        <strain evidence="1 2">Marseille-Q0843</strain>
    </source>
</reference>
<name>A0A838XFN2_9ACTN</name>
<evidence type="ECO:0000313" key="2">
    <source>
        <dbReference type="Proteomes" id="UP000550354"/>
    </source>
</evidence>
<keyword evidence="2" id="KW-1185">Reference proteome</keyword>